<evidence type="ECO:0000313" key="5">
    <source>
        <dbReference type="Proteomes" id="UP000460715"/>
    </source>
</evidence>
<evidence type="ECO:0000256" key="2">
    <source>
        <dbReference type="ARBA" id="ARBA00023315"/>
    </source>
</evidence>
<proteinExistence type="predicted"/>
<dbReference type="CDD" id="cd04301">
    <property type="entry name" value="NAT_SF"/>
    <property type="match status" value="1"/>
</dbReference>
<evidence type="ECO:0000313" key="4">
    <source>
        <dbReference type="EMBL" id="MXP63113.1"/>
    </source>
</evidence>
<sequence>MPLSIRPFTAADQAALLPLLDAYAAEMRGVLHGQAATTGAAVAALLAADARAELLVAWQERAPQGFALFFDLPEIVFARRCGQLDDLFVLPAARGRGIARALVGAVGEAGHARGWSHLRWFVPESDRAAIALYERIAEHAPWRSYIQRLDPGASL</sequence>
<keyword evidence="5" id="KW-1185">Reference proteome</keyword>
<reference evidence="4 5" key="1">
    <citation type="submission" date="2019-03" db="EMBL/GenBank/DDBJ databases">
        <title>Roseomonas sp. a novel Roseomonas species isolated from Sea whip Gorgonian.</title>
        <authorList>
            <person name="Li F."/>
            <person name="Pan X."/>
            <person name="Huang S."/>
            <person name="Li Z."/>
            <person name="Meng B."/>
        </authorList>
    </citation>
    <scope>NUCLEOTIDE SEQUENCE [LARGE SCALE GENOMIC DNA]</scope>
    <source>
        <strain evidence="4 5">M0104</strain>
    </source>
</reference>
<evidence type="ECO:0000256" key="1">
    <source>
        <dbReference type="ARBA" id="ARBA00022679"/>
    </source>
</evidence>
<dbReference type="InterPro" id="IPR016181">
    <property type="entry name" value="Acyl_CoA_acyltransferase"/>
</dbReference>
<feature type="domain" description="N-acetyltransferase" evidence="3">
    <location>
        <begin position="3"/>
        <end position="150"/>
    </location>
</feature>
<dbReference type="PANTHER" id="PTHR43877">
    <property type="entry name" value="AMINOALKYLPHOSPHONATE N-ACETYLTRANSFERASE-RELATED-RELATED"/>
    <property type="match status" value="1"/>
</dbReference>
<dbReference type="InterPro" id="IPR050832">
    <property type="entry name" value="Bact_Acetyltransf"/>
</dbReference>
<keyword evidence="1 4" id="KW-0808">Transferase</keyword>
<comment type="caution">
    <text evidence="4">The sequence shown here is derived from an EMBL/GenBank/DDBJ whole genome shotgun (WGS) entry which is preliminary data.</text>
</comment>
<dbReference type="Gene3D" id="3.40.630.30">
    <property type="match status" value="1"/>
</dbReference>
<dbReference type="OrthoDB" id="9805924at2"/>
<accession>A0A845B663</accession>
<organism evidence="4 5">
    <name type="scientific">Teichococcus coralli</name>
    <dbReference type="NCBI Taxonomy" id="2545983"/>
    <lineage>
        <taxon>Bacteria</taxon>
        <taxon>Pseudomonadati</taxon>
        <taxon>Pseudomonadota</taxon>
        <taxon>Alphaproteobacteria</taxon>
        <taxon>Acetobacterales</taxon>
        <taxon>Roseomonadaceae</taxon>
        <taxon>Roseomonas</taxon>
    </lineage>
</organism>
<dbReference type="SUPFAM" id="SSF55729">
    <property type="entry name" value="Acyl-CoA N-acyltransferases (Nat)"/>
    <property type="match status" value="1"/>
</dbReference>
<dbReference type="AlphaFoldDB" id="A0A845B663"/>
<dbReference type="InterPro" id="IPR000182">
    <property type="entry name" value="GNAT_dom"/>
</dbReference>
<keyword evidence="2" id="KW-0012">Acyltransferase</keyword>
<dbReference type="GO" id="GO:0016747">
    <property type="term" value="F:acyltransferase activity, transferring groups other than amino-acyl groups"/>
    <property type="evidence" value="ECO:0007669"/>
    <property type="project" value="InterPro"/>
</dbReference>
<dbReference type="EMBL" id="SNVJ01000005">
    <property type="protein sequence ID" value="MXP63113.1"/>
    <property type="molecule type" value="Genomic_DNA"/>
</dbReference>
<evidence type="ECO:0000259" key="3">
    <source>
        <dbReference type="PROSITE" id="PS51186"/>
    </source>
</evidence>
<dbReference type="Proteomes" id="UP000460715">
    <property type="component" value="Unassembled WGS sequence"/>
</dbReference>
<dbReference type="PROSITE" id="PS51186">
    <property type="entry name" value="GNAT"/>
    <property type="match status" value="1"/>
</dbReference>
<gene>
    <name evidence="4" type="ORF">E0493_07065</name>
</gene>
<dbReference type="RefSeq" id="WP_160936246.1">
    <property type="nucleotide sequence ID" value="NZ_SNVJ01000005.1"/>
</dbReference>
<protein>
    <submittedName>
        <fullName evidence="4">GNAT family N-acetyltransferase</fullName>
    </submittedName>
</protein>
<dbReference type="Pfam" id="PF00583">
    <property type="entry name" value="Acetyltransf_1"/>
    <property type="match status" value="1"/>
</dbReference>
<name>A0A845B663_9PROT</name>